<feature type="compositionally biased region" description="Basic and acidic residues" evidence="1">
    <location>
        <begin position="96"/>
        <end position="106"/>
    </location>
</feature>
<feature type="region of interest" description="Disordered" evidence="1">
    <location>
        <begin position="146"/>
        <end position="199"/>
    </location>
</feature>
<keyword evidence="4" id="KW-1185">Reference proteome</keyword>
<sequence length="340" mass="40511">MVHYGKHIIDQQTGLCEICDRGAIHRFRQSKHGKQFLYSNQNGKFTYRPNDDEIHYKDETTPRYVRKPLYPEPPPPRPRPVVHEQPVVTQRKIPRRDRSPLDDIHQHPRAHLSTLYHVDNRGHMAPRHHDQPDEPRQRYLVQDYRSSPTKPVHVEHRRAQTPPPPASDTWRSPPKRQNNSDTRIIERQHREKPNDTYYYQSPRKAEMYYVEAPHSKIHVSTLRPSVHPSNINNTPSPRIIHQGDPNRKHHLEPIQRMHYGEIEPTSTRRSNKNLSPRNYEPQQEEYISNSNHQRPVRKIEKIYPTPRQYESEPQLTNRYMQNTISNKNPSVYYIQPGSKY</sequence>
<feature type="compositionally biased region" description="Pro residues" evidence="1">
    <location>
        <begin position="70"/>
        <end position="79"/>
    </location>
</feature>
<evidence type="ECO:0000313" key="3">
    <source>
        <dbReference type="EMBL" id="CAF1355801.1"/>
    </source>
</evidence>
<proteinExistence type="predicted"/>
<dbReference type="EMBL" id="CAJNOH010000683">
    <property type="protein sequence ID" value="CAF1103186.1"/>
    <property type="molecule type" value="Genomic_DNA"/>
</dbReference>
<protein>
    <submittedName>
        <fullName evidence="3">Uncharacterized protein</fullName>
    </submittedName>
</protein>
<reference evidence="3" key="1">
    <citation type="submission" date="2021-02" db="EMBL/GenBank/DDBJ databases">
        <authorList>
            <person name="Nowell W R."/>
        </authorList>
    </citation>
    <scope>NUCLEOTIDE SEQUENCE</scope>
</reference>
<gene>
    <name evidence="3" type="ORF">JXQ802_LOCUS32344</name>
    <name evidence="2" type="ORF">PYM288_LOCUS19787</name>
</gene>
<name>A0A815HW04_9BILA</name>
<feature type="compositionally biased region" description="Polar residues" evidence="1">
    <location>
        <begin position="264"/>
        <end position="276"/>
    </location>
</feature>
<feature type="region of interest" description="Disordered" evidence="1">
    <location>
        <begin position="262"/>
        <end position="298"/>
    </location>
</feature>
<evidence type="ECO:0000313" key="4">
    <source>
        <dbReference type="Proteomes" id="UP000663870"/>
    </source>
</evidence>
<dbReference type="EMBL" id="CAJNOL010001419">
    <property type="protein sequence ID" value="CAF1355801.1"/>
    <property type="molecule type" value="Genomic_DNA"/>
</dbReference>
<feature type="compositionally biased region" description="Basic and acidic residues" evidence="1">
    <location>
        <begin position="183"/>
        <end position="194"/>
    </location>
</feature>
<dbReference type="AlphaFoldDB" id="A0A815HW04"/>
<organism evidence="3 4">
    <name type="scientific">Rotaria sordida</name>
    <dbReference type="NCBI Taxonomy" id="392033"/>
    <lineage>
        <taxon>Eukaryota</taxon>
        <taxon>Metazoa</taxon>
        <taxon>Spiralia</taxon>
        <taxon>Gnathifera</taxon>
        <taxon>Rotifera</taxon>
        <taxon>Eurotatoria</taxon>
        <taxon>Bdelloidea</taxon>
        <taxon>Philodinida</taxon>
        <taxon>Philodinidae</taxon>
        <taxon>Rotaria</taxon>
    </lineage>
</organism>
<accession>A0A815HW04</accession>
<feature type="region of interest" description="Disordered" evidence="1">
    <location>
        <begin position="221"/>
        <end position="246"/>
    </location>
</feature>
<feature type="compositionally biased region" description="Basic and acidic residues" evidence="1">
    <location>
        <begin position="49"/>
        <end position="61"/>
    </location>
</feature>
<evidence type="ECO:0000256" key="1">
    <source>
        <dbReference type="SAM" id="MobiDB-lite"/>
    </source>
</evidence>
<evidence type="ECO:0000313" key="2">
    <source>
        <dbReference type="EMBL" id="CAF1103186.1"/>
    </source>
</evidence>
<dbReference type="Proteomes" id="UP000663854">
    <property type="component" value="Unassembled WGS sequence"/>
</dbReference>
<feature type="region of interest" description="Disordered" evidence="1">
    <location>
        <begin position="41"/>
        <end position="110"/>
    </location>
</feature>
<feature type="compositionally biased region" description="Polar residues" evidence="1">
    <location>
        <begin position="227"/>
        <end position="236"/>
    </location>
</feature>
<dbReference type="Proteomes" id="UP000663870">
    <property type="component" value="Unassembled WGS sequence"/>
</dbReference>
<comment type="caution">
    <text evidence="3">The sequence shown here is derived from an EMBL/GenBank/DDBJ whole genome shotgun (WGS) entry which is preliminary data.</text>
</comment>